<name>A0A9N9HBR8_9GLOM</name>
<protein>
    <submittedName>
        <fullName evidence="2">8969_t:CDS:1</fullName>
    </submittedName>
</protein>
<evidence type="ECO:0000313" key="3">
    <source>
        <dbReference type="Proteomes" id="UP000789396"/>
    </source>
</evidence>
<comment type="caution">
    <text evidence="2">The sequence shown here is derived from an EMBL/GenBank/DDBJ whole genome shotgun (WGS) entry which is preliminary data.</text>
</comment>
<dbReference type="Proteomes" id="UP000789396">
    <property type="component" value="Unassembled WGS sequence"/>
</dbReference>
<feature type="transmembrane region" description="Helical" evidence="1">
    <location>
        <begin position="53"/>
        <end position="74"/>
    </location>
</feature>
<proteinExistence type="predicted"/>
<keyword evidence="1" id="KW-0472">Membrane</keyword>
<dbReference type="AlphaFoldDB" id="A0A9N9HBR8"/>
<evidence type="ECO:0000313" key="2">
    <source>
        <dbReference type="EMBL" id="CAG8672372.1"/>
    </source>
</evidence>
<dbReference type="EMBL" id="CAJVPZ010016299">
    <property type="protein sequence ID" value="CAG8672372.1"/>
    <property type="molecule type" value="Genomic_DNA"/>
</dbReference>
<keyword evidence="3" id="KW-1185">Reference proteome</keyword>
<keyword evidence="1" id="KW-1133">Transmembrane helix</keyword>
<keyword evidence="1" id="KW-0812">Transmembrane</keyword>
<feature type="non-terminal residue" evidence="2">
    <location>
        <position position="84"/>
    </location>
</feature>
<accession>A0A9N9HBR8</accession>
<organism evidence="2 3">
    <name type="scientific">Racocetra fulgida</name>
    <dbReference type="NCBI Taxonomy" id="60492"/>
    <lineage>
        <taxon>Eukaryota</taxon>
        <taxon>Fungi</taxon>
        <taxon>Fungi incertae sedis</taxon>
        <taxon>Mucoromycota</taxon>
        <taxon>Glomeromycotina</taxon>
        <taxon>Glomeromycetes</taxon>
        <taxon>Diversisporales</taxon>
        <taxon>Gigasporaceae</taxon>
        <taxon>Racocetra</taxon>
    </lineage>
</organism>
<gene>
    <name evidence="2" type="ORF">RFULGI_LOCUS9281</name>
</gene>
<sequence>MKQITDPGSSDCLQPIRLCVIAKNQDASLSDLNSVFVGIDDNDTERKDRDKRIITLLILAPLWTLIFTIIPVIVKVRGIGADIY</sequence>
<evidence type="ECO:0000256" key="1">
    <source>
        <dbReference type="SAM" id="Phobius"/>
    </source>
</evidence>
<reference evidence="2" key="1">
    <citation type="submission" date="2021-06" db="EMBL/GenBank/DDBJ databases">
        <authorList>
            <person name="Kallberg Y."/>
            <person name="Tangrot J."/>
            <person name="Rosling A."/>
        </authorList>
    </citation>
    <scope>NUCLEOTIDE SEQUENCE</scope>
    <source>
        <strain evidence="2">IN212</strain>
    </source>
</reference>
<dbReference type="OrthoDB" id="2377933at2759"/>